<proteinExistence type="predicted"/>
<evidence type="ECO:0000313" key="3">
    <source>
        <dbReference type="Proteomes" id="UP001174909"/>
    </source>
</evidence>
<dbReference type="EMBL" id="CASHTH010000049">
    <property type="protein sequence ID" value="CAI7990021.1"/>
    <property type="molecule type" value="Genomic_DNA"/>
</dbReference>
<dbReference type="Gene3D" id="3.30.565.10">
    <property type="entry name" value="Histidine kinase-like ATPase, C-terminal domain"/>
    <property type="match status" value="1"/>
</dbReference>
<protein>
    <submittedName>
        <fullName evidence="2">Sacsin</fullName>
    </submittedName>
</protein>
<sequence>MAGTFGLKQPPLYVSIQKILNKYPDGQIFKEIIQNADDAGATAVHFYLDSRKHGTDYLVEPKLATFQGPALLAYNDAVFTDDDWQSIQRMQQSSKVKDPFKVGKFGIGFNSVYHITDLPTIMSGSKLAYLEPHEEIWKKETVSVREKRVSSQVYTIDKLREILTALREEARDILLFLRSVTVVEVHEISDGGDCTELLRVSSVFEGSQLQLRSEFHQQLRAAFERFSYDIVHPIERTVQFKVNVEDFIDPVNSSESEWLVASRVGSPSSEVHRIAKALMALPWVGVALESTESTAIGGRVFCVLPMPSEVSCHLPVHVNATFSLNDERRELKWAGVERKNDPSADWNGLIIEHLLPPCYAGLLLGHVKELFTVEDDSSDWPILVESEGVVYTDNDFLRRYIGVPEAESYKLVNKRIPPQMARLLRLKPLSEFLDIAEDAFEDIGQHEPLTVRLKNILKDYKDGLTIIKELLQNADDAGATEVNICYDARNHRVNPGSLLFPGMASCHGPALVVHNNAMFTQEDFKNITKLAGATKEGKALKIGKFGVGFCSVYHMTDVPSFISNNFLYIFDPTLACLKDDIKNPAQPGKKVTHSTSIVINSQQLAPYQGLFGFQKGCQYEGTMFRFPFRTTPSDLSSNMYNSHTVKQIFEGIQNKSSELLLFLQSVKCIKVHEINDVKTGLPVHISSNFAVTNNRTGLWTSDDRSTNIIREVQWNESLMKTVIPKAYFGMLASLKQMSLSSQVKEYLFYKLWPLGENLTIHNPWKLMIDALYQNIQQSDLFFSTCANEWLALSKGRFLSPDGNRLRKCCEVVNPKAQFAGLFDEEEGLFPIKEFHEKPLVSKAMEILGIVSSHISMELLKERARTVAFTNECEPKDGGCGRVSYAARNILRIRDMPTPREVVEHFVNVISVYSSQSTHNESMVKVMDNTVRLIYSFLENALSQQKSTEMKKKGKDHSCKVDISQLLTLPCIWTGRRFVRCERVAMEWKSDTGPCLYKVPDRHNVQLWKELQIKPKFSIIDFIRALQEISEEHCSEMVSDAHKKVLLDIVSELVDLDIPKEHPIIMLPDKNFVMHDASSLAFNDAQWLPPDKEIDYVNHKLVTRDLAQKLGVRMVRSKVVDTHRSSKPFESQKFGQREKLTTRIQGILKDYPFDVTILKELLQNADDAKASKMIYRVPALLVWNDSVFSETDIEGIQKLGIGTKPSDADTIGQYGIGFNSVYHLTDCPSFISAGNLCVFDPHCKFSPGSSIKHPGGRFKVSKGFWSDFPDMIPAYLQCNVEGGSECREILGGSLFRFPLRHTRELVDASEIVCENEESKKVFEGVLTASRMQEYLHKWAPQMKQSMYFLNHVTELKFFVISQYGGNHLRLEHHYRVGIDDLAAAYRKEIHQKLKSFNVAQGAEPFVTKYQLTLTEMGSGKEMKEKWLIQQGVGDIHNKQQEWKYIARVKPRHGIAVPLEPATDPYTFRGRVFCFLPLPLDCNLPVHIHGHFILHSNRRGLWTASEGGDTDSKHQWNTALLKAIASSYAQLLLTIKADYKIEGGVVNSKDVRKYYLTFPSWTAPRVKSKSDAESPEVGATQRAAGISVVQRQASTGPQEHATPQGCTSLKTASFAKSEQITNTNSY</sequence>
<comment type="caution">
    <text evidence="2">The sequence shown here is derived from an EMBL/GenBank/DDBJ whole genome shotgun (WGS) entry which is preliminary data.</text>
</comment>
<dbReference type="NCBIfam" id="NF047352">
    <property type="entry name" value="P_loop_sacsin"/>
    <property type="match status" value="3"/>
</dbReference>
<feature type="domain" description="Sacsin/Nov" evidence="1">
    <location>
        <begin position="1136"/>
        <end position="1174"/>
    </location>
</feature>
<dbReference type="Proteomes" id="UP001174909">
    <property type="component" value="Unassembled WGS sequence"/>
</dbReference>
<dbReference type="Pfam" id="PF25794">
    <property type="entry name" value="SACS"/>
    <property type="match status" value="4"/>
</dbReference>
<organism evidence="2 3">
    <name type="scientific">Geodia barretti</name>
    <name type="common">Barrett's horny sponge</name>
    <dbReference type="NCBI Taxonomy" id="519541"/>
    <lineage>
        <taxon>Eukaryota</taxon>
        <taxon>Metazoa</taxon>
        <taxon>Porifera</taxon>
        <taxon>Demospongiae</taxon>
        <taxon>Heteroscleromorpha</taxon>
        <taxon>Tetractinellida</taxon>
        <taxon>Astrophorina</taxon>
        <taxon>Geodiidae</taxon>
        <taxon>Geodia</taxon>
    </lineage>
</organism>
<feature type="domain" description="Sacsin/Nov" evidence="1">
    <location>
        <begin position="11"/>
        <end position="142"/>
    </location>
</feature>
<dbReference type="InterPro" id="IPR036890">
    <property type="entry name" value="HATPase_C_sf"/>
</dbReference>
<accession>A0AA35QSA3</accession>
<reference evidence="2" key="1">
    <citation type="submission" date="2023-03" db="EMBL/GenBank/DDBJ databases">
        <authorList>
            <person name="Steffen K."/>
            <person name="Cardenas P."/>
        </authorList>
    </citation>
    <scope>NUCLEOTIDE SEQUENCE</scope>
</reference>
<evidence type="ECO:0000313" key="2">
    <source>
        <dbReference type="EMBL" id="CAI7990021.1"/>
    </source>
</evidence>
<dbReference type="PANTHER" id="PTHR46919">
    <property type="entry name" value="ZINC FINGER, C3HC4 TYPE (RING FINGER) FAMILY PROTEIN"/>
    <property type="match status" value="1"/>
</dbReference>
<feature type="domain" description="Sacsin/Nov" evidence="1">
    <location>
        <begin position="1175"/>
        <end position="1361"/>
    </location>
</feature>
<keyword evidence="3" id="KW-1185">Reference proteome</keyword>
<evidence type="ECO:0000259" key="1">
    <source>
        <dbReference type="Pfam" id="PF25794"/>
    </source>
</evidence>
<dbReference type="InterPro" id="IPR058210">
    <property type="entry name" value="SACS/Nov_dom"/>
</dbReference>
<dbReference type="SUPFAM" id="SSF55874">
    <property type="entry name" value="ATPase domain of HSP90 chaperone/DNA topoisomerase II/histidine kinase"/>
    <property type="match status" value="3"/>
</dbReference>
<gene>
    <name evidence="2" type="ORF">GBAR_LOCUS391</name>
</gene>
<dbReference type="PANTHER" id="PTHR46919:SF2">
    <property type="entry name" value="SACSIN"/>
    <property type="match status" value="1"/>
</dbReference>
<feature type="domain" description="Sacsin/Nov" evidence="1">
    <location>
        <begin position="446"/>
        <end position="676"/>
    </location>
</feature>
<name>A0AA35QSA3_GEOBA</name>